<dbReference type="Gene3D" id="3.90.550.10">
    <property type="entry name" value="Spore Coat Polysaccharide Biosynthesis Protein SpsA, Chain A"/>
    <property type="match status" value="1"/>
</dbReference>
<dbReference type="PANTHER" id="PTHR43685">
    <property type="entry name" value="GLYCOSYLTRANSFERASE"/>
    <property type="match status" value="1"/>
</dbReference>
<evidence type="ECO:0000313" key="2">
    <source>
        <dbReference type="EMBL" id="GAA4485330.1"/>
    </source>
</evidence>
<reference evidence="3" key="1">
    <citation type="journal article" date="2019" name="Int. J. Syst. Evol. Microbiol.">
        <title>The Global Catalogue of Microorganisms (GCM) 10K type strain sequencing project: providing services to taxonomists for standard genome sequencing and annotation.</title>
        <authorList>
            <consortium name="The Broad Institute Genomics Platform"/>
            <consortium name="The Broad Institute Genome Sequencing Center for Infectious Disease"/>
            <person name="Wu L."/>
            <person name="Ma J."/>
        </authorList>
    </citation>
    <scope>NUCLEOTIDE SEQUENCE [LARGE SCALE GENOMIC DNA]</scope>
    <source>
        <strain evidence="3">JCM 17839</strain>
    </source>
</reference>
<dbReference type="SUPFAM" id="SSF53448">
    <property type="entry name" value="Nucleotide-diphospho-sugar transferases"/>
    <property type="match status" value="1"/>
</dbReference>
<proteinExistence type="predicted"/>
<evidence type="ECO:0000313" key="3">
    <source>
        <dbReference type="Proteomes" id="UP001500731"/>
    </source>
</evidence>
<evidence type="ECO:0000259" key="1">
    <source>
        <dbReference type="Pfam" id="PF00535"/>
    </source>
</evidence>
<dbReference type="Pfam" id="PF00535">
    <property type="entry name" value="Glycos_transf_2"/>
    <property type="match status" value="1"/>
</dbReference>
<dbReference type="PANTHER" id="PTHR43685:SF2">
    <property type="entry name" value="GLYCOSYLTRANSFERASE 2-LIKE DOMAIN-CONTAINING PROTEIN"/>
    <property type="match status" value="1"/>
</dbReference>
<sequence length="281" mass="31927">MFLERALGDIARQSFGDWLAVIVNDGGDSAPVDRAVAALAPEHRARVAVIHSTDGLGRSAAANTGIRTLSTEFVVLHDDDDLWAPSFLADSVAWLDASPQDAGVVSRTEIVYERVEGGRIIETGREPFWGAMSRITYADMLQVNHFVPIAYVYRRAMHDEVGLYREDLHAAEDWEFNLRVLRRHPIGYLSERVGAYWMQRRGQEGILGNSMFVLADEHDRYDRMIRDEALRAFAETHGDGLLLYLSRYLQDEIDRQLSARKTLGQRATDVARRGWRRLRGR</sequence>
<keyword evidence="3" id="KW-1185">Reference proteome</keyword>
<protein>
    <recommendedName>
        <fullName evidence="1">Glycosyltransferase 2-like domain-containing protein</fullName>
    </recommendedName>
</protein>
<dbReference type="InterPro" id="IPR050834">
    <property type="entry name" value="Glycosyltransf_2"/>
</dbReference>
<dbReference type="InterPro" id="IPR001173">
    <property type="entry name" value="Glyco_trans_2-like"/>
</dbReference>
<dbReference type="Proteomes" id="UP001500731">
    <property type="component" value="Unassembled WGS sequence"/>
</dbReference>
<organism evidence="2 3">
    <name type="scientific">Microbacterium panaciterrae</name>
    <dbReference type="NCBI Taxonomy" id="985759"/>
    <lineage>
        <taxon>Bacteria</taxon>
        <taxon>Bacillati</taxon>
        <taxon>Actinomycetota</taxon>
        <taxon>Actinomycetes</taxon>
        <taxon>Micrococcales</taxon>
        <taxon>Microbacteriaceae</taxon>
        <taxon>Microbacterium</taxon>
    </lineage>
</organism>
<feature type="domain" description="Glycosyltransferase 2-like" evidence="1">
    <location>
        <begin position="3"/>
        <end position="161"/>
    </location>
</feature>
<accession>A0ABP8PBS1</accession>
<comment type="caution">
    <text evidence="2">The sequence shown here is derived from an EMBL/GenBank/DDBJ whole genome shotgun (WGS) entry which is preliminary data.</text>
</comment>
<dbReference type="EMBL" id="BAABGP010000013">
    <property type="protein sequence ID" value="GAA4485330.1"/>
    <property type="molecule type" value="Genomic_DNA"/>
</dbReference>
<name>A0ABP8PBS1_9MICO</name>
<dbReference type="InterPro" id="IPR029044">
    <property type="entry name" value="Nucleotide-diphossugar_trans"/>
</dbReference>
<gene>
    <name evidence="2" type="ORF">GCM10023171_19570</name>
</gene>